<dbReference type="PANTHER" id="PTHR48100">
    <property type="entry name" value="BROAD-SPECIFICITY PHOSPHATASE YOR283W-RELATED"/>
    <property type="match status" value="1"/>
</dbReference>
<dbReference type="PROSITE" id="PS00175">
    <property type="entry name" value="PG_MUTASE"/>
    <property type="match status" value="1"/>
</dbReference>
<reference evidence="4" key="1">
    <citation type="submission" date="2018-03" db="EMBL/GenBank/DDBJ databases">
        <title>New taxa in the Lactobacillus gasseri group.</title>
        <authorList>
            <person name="Tanizawa Y."/>
            <person name="Tohno M."/>
            <person name="Endo A."/>
            <person name="Arita M."/>
        </authorList>
    </citation>
    <scope>NUCLEOTIDE SEQUENCE [LARGE SCALE GENOMIC DNA]</scope>
    <source>
        <strain evidence="4">DSM 24759</strain>
    </source>
</reference>
<proteinExistence type="predicted"/>
<dbReference type="EMBL" id="BFBY01000001">
    <property type="protein sequence ID" value="GBG04134.1"/>
    <property type="molecule type" value="Genomic_DNA"/>
</dbReference>
<feature type="active site" description="Proton donor/acceptor" evidence="1">
    <location>
        <position position="86"/>
    </location>
</feature>
<dbReference type="GO" id="GO:0005737">
    <property type="term" value="C:cytoplasm"/>
    <property type="evidence" value="ECO:0007669"/>
    <property type="project" value="TreeGrafter"/>
</dbReference>
<evidence type="ECO:0000256" key="1">
    <source>
        <dbReference type="PIRSR" id="PIRSR613078-1"/>
    </source>
</evidence>
<accession>A0A2Z6T5W3</accession>
<dbReference type="RefSeq" id="WP_117117339.1">
    <property type="nucleotide sequence ID" value="NZ_BFBY01000001.1"/>
</dbReference>
<organism evidence="3 4">
    <name type="scientific">Lactobacillus rodentium</name>
    <dbReference type="NCBI Taxonomy" id="947835"/>
    <lineage>
        <taxon>Bacteria</taxon>
        <taxon>Bacillati</taxon>
        <taxon>Bacillota</taxon>
        <taxon>Bacilli</taxon>
        <taxon>Lactobacillales</taxon>
        <taxon>Lactobacillaceae</taxon>
        <taxon>Lactobacillus</taxon>
    </lineage>
</organism>
<dbReference type="SMART" id="SM00855">
    <property type="entry name" value="PGAM"/>
    <property type="match status" value="1"/>
</dbReference>
<evidence type="ECO:0000256" key="2">
    <source>
        <dbReference type="PIRSR" id="PIRSR613078-2"/>
    </source>
</evidence>
<dbReference type="InterPro" id="IPR029033">
    <property type="entry name" value="His_PPase_superfam"/>
</dbReference>
<gene>
    <name evidence="3" type="primary">gpmB</name>
    <name evidence="3" type="ORF">LrDSM24759_00480</name>
</gene>
<evidence type="ECO:0000313" key="4">
    <source>
        <dbReference type="Proteomes" id="UP000257317"/>
    </source>
</evidence>
<dbReference type="AlphaFoldDB" id="A0A2Z6T5W3"/>
<dbReference type="SUPFAM" id="SSF53254">
    <property type="entry name" value="Phosphoglycerate mutase-like"/>
    <property type="match status" value="1"/>
</dbReference>
<keyword evidence="4" id="KW-1185">Reference proteome</keyword>
<dbReference type="GO" id="GO:0016791">
    <property type="term" value="F:phosphatase activity"/>
    <property type="evidence" value="ECO:0007669"/>
    <property type="project" value="TreeGrafter"/>
</dbReference>
<feature type="binding site" evidence="2">
    <location>
        <begin position="8"/>
        <end position="15"/>
    </location>
    <ligand>
        <name>substrate</name>
    </ligand>
</feature>
<dbReference type="CDD" id="cd07067">
    <property type="entry name" value="HP_PGM_like"/>
    <property type="match status" value="1"/>
</dbReference>
<dbReference type="Pfam" id="PF00300">
    <property type="entry name" value="His_Phos_1"/>
    <property type="match status" value="1"/>
</dbReference>
<dbReference type="Gene3D" id="3.40.50.1240">
    <property type="entry name" value="Phosphoglycerate mutase-like"/>
    <property type="match status" value="1"/>
</dbReference>
<dbReference type="InterPro" id="IPR050275">
    <property type="entry name" value="PGM_Phosphatase"/>
</dbReference>
<name>A0A2Z6T5W3_9LACO</name>
<dbReference type="PIRSF" id="PIRSF000709">
    <property type="entry name" value="6PFK_2-Ptase"/>
    <property type="match status" value="1"/>
</dbReference>
<sequence>MKTIYLVRHGQTIINKYDKIQGWCDTPLTDKGIADAKHAGEVLKNIPFDIALSSDLGRAVDTCDYIIEKNCNHLTLQHIASPFFREQFFGFFEGMNSDEAWQMIGGPHGCPRRQELLLKEKMSVIKDYIHEADPYHDAEDNKAYWKRLDKGFKLIKELDGAENILLVSHSMTIRSIVSRYAPEIPLVPGPANGSITILKMNDNDIKVTEYNKTEF</sequence>
<dbReference type="InterPro" id="IPR001345">
    <property type="entry name" value="PG/BPGM_mutase_AS"/>
</dbReference>
<dbReference type="OrthoDB" id="4131070at2"/>
<feature type="binding site" evidence="2">
    <location>
        <position position="58"/>
    </location>
    <ligand>
        <name>substrate</name>
    </ligand>
</feature>
<dbReference type="Proteomes" id="UP000257317">
    <property type="component" value="Unassembled WGS sequence"/>
</dbReference>
<evidence type="ECO:0000313" key="3">
    <source>
        <dbReference type="EMBL" id="GBG04134.1"/>
    </source>
</evidence>
<dbReference type="PANTHER" id="PTHR48100:SF9">
    <property type="entry name" value="PHOSPHOGLYCERATE MUTASE 2 PARALOG"/>
    <property type="match status" value="1"/>
</dbReference>
<dbReference type="InterPro" id="IPR013078">
    <property type="entry name" value="His_Pase_superF_clade-1"/>
</dbReference>
<feature type="active site" description="Tele-phosphohistidine intermediate" evidence="1">
    <location>
        <position position="9"/>
    </location>
</feature>
<comment type="caution">
    <text evidence="3">The sequence shown here is derived from an EMBL/GenBank/DDBJ whole genome shotgun (WGS) entry which is preliminary data.</text>
</comment>
<protein>
    <submittedName>
        <fullName evidence="3">Phosphoglycerate mutase</fullName>
    </submittedName>
</protein>